<dbReference type="Proteomes" id="UP000287361">
    <property type="component" value="Unassembled WGS sequence"/>
</dbReference>
<dbReference type="EMBL" id="BHVZ01000004">
    <property type="protein sequence ID" value="GCB29905.1"/>
    <property type="molecule type" value="Genomic_DNA"/>
</dbReference>
<organism evidence="1 2">
    <name type="scientific">Anaerotignum faecicola</name>
    <dbReference type="NCBI Taxonomy" id="2358141"/>
    <lineage>
        <taxon>Bacteria</taxon>
        <taxon>Bacillati</taxon>
        <taxon>Bacillota</taxon>
        <taxon>Clostridia</taxon>
        <taxon>Lachnospirales</taxon>
        <taxon>Anaerotignaceae</taxon>
        <taxon>Anaerotignum</taxon>
    </lineage>
</organism>
<gene>
    <name evidence="1" type="ORF">KGMB03357_15660</name>
</gene>
<dbReference type="AlphaFoldDB" id="A0A401LEV8"/>
<accession>A0A401LEV8</accession>
<name>A0A401LEV8_9FIRM</name>
<reference evidence="1 2" key="1">
    <citation type="submission" date="2018-10" db="EMBL/GenBank/DDBJ databases">
        <title>Draft Genome Sequence of Anaerotignum sp. KCTC 15736.</title>
        <authorList>
            <person name="Choi S.H."/>
            <person name="Kim J.S."/>
            <person name="Kang S.W."/>
            <person name="Lee J.S."/>
            <person name="Park S.H."/>
        </authorList>
    </citation>
    <scope>NUCLEOTIDE SEQUENCE [LARGE SCALE GENOMIC DNA]</scope>
    <source>
        <strain evidence="1 2">KCTC 15736</strain>
    </source>
</reference>
<evidence type="ECO:0000313" key="1">
    <source>
        <dbReference type="EMBL" id="GCB29905.1"/>
    </source>
</evidence>
<protein>
    <submittedName>
        <fullName evidence="1">Uncharacterized protein</fullName>
    </submittedName>
</protein>
<keyword evidence="2" id="KW-1185">Reference proteome</keyword>
<sequence>MQTAFLYSLKCIYNIGLNSYKFILKTSNDEILTAKQIQKLQRENAQHKEKTLIKKVIAIFILHPNKD</sequence>
<proteinExistence type="predicted"/>
<comment type="caution">
    <text evidence="1">The sequence shown here is derived from an EMBL/GenBank/DDBJ whole genome shotgun (WGS) entry which is preliminary data.</text>
</comment>
<evidence type="ECO:0000313" key="2">
    <source>
        <dbReference type="Proteomes" id="UP000287361"/>
    </source>
</evidence>